<dbReference type="Proteomes" id="UP001163835">
    <property type="component" value="Unassembled WGS sequence"/>
</dbReference>
<gene>
    <name evidence="1" type="ORF">F5876DRAFT_62062</name>
</gene>
<reference evidence="1" key="1">
    <citation type="submission" date="2022-09" db="EMBL/GenBank/DDBJ databases">
        <title>A Global Phylogenomic Analysis of the Shiitake Genus Lentinula.</title>
        <authorList>
            <consortium name="DOE Joint Genome Institute"/>
            <person name="Sierra-Patev S."/>
            <person name="Min B."/>
            <person name="Naranjo-Ortiz M."/>
            <person name="Looney B."/>
            <person name="Konkel Z."/>
            <person name="Slot J.C."/>
            <person name="Sakamoto Y."/>
            <person name="Steenwyk J.L."/>
            <person name="Rokas A."/>
            <person name="Carro J."/>
            <person name="Camarero S."/>
            <person name="Ferreira P."/>
            <person name="Molpeceres G."/>
            <person name="Ruiz-Duenas F.J."/>
            <person name="Serrano A."/>
            <person name="Henrissat B."/>
            <person name="Drula E."/>
            <person name="Hughes K.W."/>
            <person name="Mata J.L."/>
            <person name="Ishikawa N.K."/>
            <person name="Vargas-Isla R."/>
            <person name="Ushijima S."/>
            <person name="Smith C.A."/>
            <person name="Ahrendt S."/>
            <person name="Andreopoulos W."/>
            <person name="He G."/>
            <person name="Labutti K."/>
            <person name="Lipzen A."/>
            <person name="Ng V."/>
            <person name="Riley R."/>
            <person name="Sandor L."/>
            <person name="Barry K."/>
            <person name="Martinez A.T."/>
            <person name="Xiao Y."/>
            <person name="Gibbons J.G."/>
            <person name="Terashima K."/>
            <person name="Grigoriev I.V."/>
            <person name="Hibbett D.S."/>
        </authorList>
    </citation>
    <scope>NUCLEOTIDE SEQUENCE</scope>
    <source>
        <strain evidence="1">TMI1499</strain>
    </source>
</reference>
<name>A0ACC1UDE4_9AGAR</name>
<evidence type="ECO:0000313" key="2">
    <source>
        <dbReference type="Proteomes" id="UP001163835"/>
    </source>
</evidence>
<dbReference type="EMBL" id="MU794960">
    <property type="protein sequence ID" value="KAJ3814828.1"/>
    <property type="molecule type" value="Genomic_DNA"/>
</dbReference>
<sequence>MARIISAALFILLAVFILLADAAPLKSRQIGDIQCNVARLQIVSDLAETGNLLNKLTGNDAATTSAVSTAQSGLSTAGDGIKTIAAALIGGQTAPADARNQTADGLQTALTALSGLNSTDPAVASTLSKLNEAISAVVDLFEFKKKLSLAQEPMQYQRIHQLLLPRRVESASRSLRQREWQDVRRRKAGHLGKRARKNPSNAAQPLSDVEDEEGEDEDAASTKKKQRMPKQFRKVRGKLGLLERLAKDVPLDVIFEIFCYLDPGDLLRLARTSKDLRGMLMSKASEAIWRAARANVEGLPPCPDDLNEPQYARLLYDAYCYICNHKGRCENVLWTFRARVCKNCVAVVLPLYDDKYLDKQPAEYRNSGILPSERVRVGNTSRIVASNKWTARYKAEYEALDTPGDREEWICQKRKQLQAIKEVASKKVKRPLERNQRPPLSTKERVDIIFRLGEIGSREETEHIEKRGTHEQLYLEYVKIVNQPRKLTEQGWVNIKDGLVELLSEHRKNRLETAKLCVMRARYELLSEKYRQICSKSDCREPYPALGDILTAKVFETLIWDTPVEKVIHFPANLSEHLPRIIDKWRTAKIQDLLKLVQKSKQSKNPISILLRQSLSHHSPNKISHERMEMFRKNYFGYLGYGPWMIRTLVLSDQWPPVMEKLLKACSLDPTTTTVHELRSVNPPIECVTCSSNYRRTVCLWWRHASHNLKFNTLSKYKQATQRAMHTSGQLDDQICCAHCNQEVRKSQLRNHLESGHKDIPDTSTALLSLDLGDIQEHWYYNPRVPMQSLYVGFHYDEPLHGVVS</sequence>
<accession>A0ACC1UDE4</accession>
<keyword evidence="2" id="KW-1185">Reference proteome</keyword>
<comment type="caution">
    <text evidence="1">The sequence shown here is derived from an EMBL/GenBank/DDBJ whole genome shotgun (WGS) entry which is preliminary data.</text>
</comment>
<evidence type="ECO:0000313" key="1">
    <source>
        <dbReference type="EMBL" id="KAJ3814828.1"/>
    </source>
</evidence>
<protein>
    <submittedName>
        <fullName evidence="1">Uncharacterized protein</fullName>
    </submittedName>
</protein>
<organism evidence="1 2">
    <name type="scientific">Lentinula aff. lateritia</name>
    <dbReference type="NCBI Taxonomy" id="2804960"/>
    <lineage>
        <taxon>Eukaryota</taxon>
        <taxon>Fungi</taxon>
        <taxon>Dikarya</taxon>
        <taxon>Basidiomycota</taxon>
        <taxon>Agaricomycotina</taxon>
        <taxon>Agaricomycetes</taxon>
        <taxon>Agaricomycetidae</taxon>
        <taxon>Agaricales</taxon>
        <taxon>Marasmiineae</taxon>
        <taxon>Omphalotaceae</taxon>
        <taxon>Lentinula</taxon>
    </lineage>
</organism>
<proteinExistence type="predicted"/>